<organism evidence="2 3">
    <name type="scientific">Ferrimonas balearica (strain DSM 9799 / CCM 4581 / KCTC 23876 / PAT)</name>
    <dbReference type="NCBI Taxonomy" id="550540"/>
    <lineage>
        <taxon>Bacteria</taxon>
        <taxon>Pseudomonadati</taxon>
        <taxon>Pseudomonadota</taxon>
        <taxon>Gammaproteobacteria</taxon>
        <taxon>Alteromonadales</taxon>
        <taxon>Ferrimonadaceae</taxon>
        <taxon>Ferrimonas</taxon>
    </lineage>
</organism>
<dbReference type="RefSeq" id="WP_013345265.1">
    <property type="nucleotide sequence ID" value="NC_014541.1"/>
</dbReference>
<reference evidence="2 3" key="1">
    <citation type="journal article" date="2010" name="Stand. Genomic Sci.">
        <title>Complete genome sequence of Ferrimonas balearica type strain (PAT).</title>
        <authorList>
            <person name="Nolan M."/>
            <person name="Sikorski J."/>
            <person name="Davenport K."/>
            <person name="Lucas S."/>
            <person name="Glavina Del Rio T."/>
            <person name="Tice H."/>
            <person name="Cheng J."/>
            <person name="Goodwin L."/>
            <person name="Pitluck S."/>
            <person name="Liolios K."/>
            <person name="Ivanova N."/>
            <person name="Mavromatis K."/>
            <person name="Ovchinnikova G."/>
            <person name="Pati A."/>
            <person name="Chen A."/>
            <person name="Palaniappan K."/>
            <person name="Land M."/>
            <person name="Hauser L."/>
            <person name="Chang Y."/>
            <person name="Jeffries C."/>
            <person name="Tapia R."/>
            <person name="Brettin T."/>
            <person name="Detter J."/>
            <person name="Han C."/>
            <person name="Yasawong M."/>
            <person name="Rohde M."/>
            <person name="Tindall B."/>
            <person name="Goker M."/>
            <person name="Woyke T."/>
            <person name="Bristow J."/>
            <person name="Eisen J."/>
            <person name="Markowitz V."/>
            <person name="Hugenholtz P."/>
            <person name="Kyrpides N."/>
            <person name="Klenk H."/>
            <person name="Lapidus A."/>
        </authorList>
    </citation>
    <scope>NUCLEOTIDE SEQUENCE [LARGE SCALE GENOMIC DNA]</scope>
    <source>
        <strain evidence="3">DSM 9799 / CCM 4581 / KCTC 23876 / PAT</strain>
    </source>
</reference>
<proteinExistence type="predicted"/>
<sequence length="176" mass="20415">MSRPTTIPLILAALLSFSAAAEVEQDALLSLQGKWEGHWRGQNLDSGDVSQTSVRVSIDLTEDGQWLEERITTPQAQFSQRVETVSPYRIIQQFEHAEYEQDRLLTGFHYVSDEVWILRFEFSANRQQRPVKVQQIWRRLPGAMSREEQVDYLDDKGENWLTRQTLVLEQLPAETP</sequence>
<evidence type="ECO:0000256" key="1">
    <source>
        <dbReference type="SAM" id="SignalP"/>
    </source>
</evidence>
<dbReference type="Proteomes" id="UP000006683">
    <property type="component" value="Chromosome"/>
</dbReference>
<gene>
    <name evidence="2" type="ordered locus">Fbal_1756</name>
</gene>
<feature type="signal peptide" evidence="1">
    <location>
        <begin position="1"/>
        <end position="21"/>
    </location>
</feature>
<evidence type="ECO:0000313" key="3">
    <source>
        <dbReference type="Proteomes" id="UP000006683"/>
    </source>
</evidence>
<dbReference type="HOGENOM" id="CLU_1522972_0_0_6"/>
<feature type="chain" id="PRO_5003151063" evidence="1">
    <location>
        <begin position="22"/>
        <end position="176"/>
    </location>
</feature>
<dbReference type="AlphaFoldDB" id="E1SS04"/>
<name>E1SS04_FERBD</name>
<dbReference type="GeneID" id="67181961"/>
<dbReference type="KEGG" id="fbl:Fbal_1756"/>
<dbReference type="EMBL" id="CP002209">
    <property type="protein sequence ID" value="ADN75959.1"/>
    <property type="molecule type" value="Genomic_DNA"/>
</dbReference>
<evidence type="ECO:0000313" key="2">
    <source>
        <dbReference type="EMBL" id="ADN75959.1"/>
    </source>
</evidence>
<protein>
    <submittedName>
        <fullName evidence="2">Uncharacterized protein</fullName>
    </submittedName>
</protein>
<keyword evidence="1" id="KW-0732">Signal</keyword>
<accession>E1SS04</accession>
<dbReference type="STRING" id="550540.Fbal_1756"/>
<keyword evidence="3" id="KW-1185">Reference proteome</keyword>